<reference evidence="2 3" key="1">
    <citation type="submission" date="2018-05" db="EMBL/GenBank/DDBJ databases">
        <title>Coraliomargarita sinensis sp. nov., isolated from a marine solar saltern.</title>
        <authorList>
            <person name="Zhou L.Y."/>
        </authorList>
    </citation>
    <scope>NUCLEOTIDE SEQUENCE [LARGE SCALE GENOMIC DNA]</scope>
    <source>
        <strain evidence="2 3">WN38</strain>
    </source>
</reference>
<dbReference type="AlphaFoldDB" id="A0A317ZJC4"/>
<organism evidence="2 3">
    <name type="scientific">Coraliomargarita sinensis</name>
    <dbReference type="NCBI Taxonomy" id="2174842"/>
    <lineage>
        <taxon>Bacteria</taxon>
        <taxon>Pseudomonadati</taxon>
        <taxon>Verrucomicrobiota</taxon>
        <taxon>Opitutia</taxon>
        <taxon>Puniceicoccales</taxon>
        <taxon>Coraliomargaritaceae</taxon>
        <taxon>Coraliomargarita</taxon>
    </lineage>
</organism>
<evidence type="ECO:0000313" key="2">
    <source>
        <dbReference type="EMBL" id="PXA05092.1"/>
    </source>
</evidence>
<name>A0A317ZJC4_9BACT</name>
<accession>A0A317ZJC4</accession>
<dbReference type="InParanoid" id="A0A317ZJC4"/>
<evidence type="ECO:0000313" key="3">
    <source>
        <dbReference type="Proteomes" id="UP000247099"/>
    </source>
</evidence>
<feature type="region of interest" description="Disordered" evidence="1">
    <location>
        <begin position="178"/>
        <end position="199"/>
    </location>
</feature>
<evidence type="ECO:0000256" key="1">
    <source>
        <dbReference type="SAM" id="MobiDB-lite"/>
    </source>
</evidence>
<comment type="caution">
    <text evidence="2">The sequence shown here is derived from an EMBL/GenBank/DDBJ whole genome shotgun (WGS) entry which is preliminary data.</text>
</comment>
<dbReference type="RefSeq" id="WP_110130093.1">
    <property type="nucleotide sequence ID" value="NZ_QHJQ01000002.1"/>
</dbReference>
<sequence length="387" mass="44612">MILGWLVFALFVTGCVKLSAETPLGELKVKLDKALEANAQKVSSDQKVANTGEMYLEKLSDLKSEFLDQGSLDGVLEVQDEIRRYKNSGGIPTEFSPIEQLANYQKIYANEIKKIESEEMVGVRRIYNAYENALLRREEELVRMGSIKKAVDVRKERDRVKKVIRKLSQKQVDPMTKKYFASQRKKDADSADSEEDVFLRPEEPENAVPEVENQEVMSEGADALSGAFDVLKAKFQQALVAHWETVASDEQKMYKKYMRELRIREFHYQSQGSLDGVLGIRKEMKRLEEKGALLDEEAELKHLAIVRRNFVKDVKKLKSADRERLLAIYREYLDVYGELERSLVKQRLIEEATAVRKERERVAELITKQAQKDLVLHVFEMGQDAEQ</sequence>
<dbReference type="Proteomes" id="UP000247099">
    <property type="component" value="Unassembled WGS sequence"/>
</dbReference>
<protein>
    <submittedName>
        <fullName evidence="2">Uncharacterized protein</fullName>
    </submittedName>
</protein>
<gene>
    <name evidence="2" type="ORF">DDZ13_03770</name>
</gene>
<keyword evidence="3" id="KW-1185">Reference proteome</keyword>
<dbReference type="EMBL" id="QHJQ01000002">
    <property type="protein sequence ID" value="PXA05092.1"/>
    <property type="molecule type" value="Genomic_DNA"/>
</dbReference>
<proteinExistence type="predicted"/>